<evidence type="ECO:0000259" key="1">
    <source>
        <dbReference type="Pfam" id="PF07971"/>
    </source>
</evidence>
<feature type="domain" description="Glycosyl hydrolase family 92" evidence="1">
    <location>
        <begin position="288"/>
        <end position="754"/>
    </location>
</feature>
<dbReference type="PANTHER" id="PTHR12143">
    <property type="entry name" value="PEPTIDE N-GLYCANASE PNGASE -RELATED"/>
    <property type="match status" value="1"/>
</dbReference>
<comment type="caution">
    <text evidence="3">The sequence shown here is derived from an EMBL/GenBank/DDBJ whole genome shotgun (WGS) entry which is preliminary data.</text>
</comment>
<gene>
    <name evidence="3" type="ORF">J2800_003576</name>
</gene>
<dbReference type="InterPro" id="IPR050883">
    <property type="entry name" value="PNGase"/>
</dbReference>
<reference evidence="3 4" key="1">
    <citation type="submission" date="2023-07" db="EMBL/GenBank/DDBJ databases">
        <title>Sorghum-associated microbial communities from plants grown in Nebraska, USA.</title>
        <authorList>
            <person name="Schachtman D."/>
        </authorList>
    </citation>
    <scope>NUCLEOTIDE SEQUENCE [LARGE SCALE GENOMIC DNA]</scope>
    <source>
        <strain evidence="3 4">DS2154</strain>
    </source>
</reference>
<dbReference type="Pfam" id="PF17678">
    <property type="entry name" value="Glyco_hydro_92N"/>
    <property type="match status" value="1"/>
</dbReference>
<dbReference type="PANTHER" id="PTHR12143:SF39">
    <property type="entry name" value="SECRETED PROTEIN"/>
    <property type="match status" value="1"/>
</dbReference>
<feature type="domain" description="Glycosyl hydrolase family 92 N-terminal" evidence="2">
    <location>
        <begin position="38"/>
        <end position="281"/>
    </location>
</feature>
<organism evidence="3 4">
    <name type="scientific">Caulobacter rhizosphaerae</name>
    <dbReference type="NCBI Taxonomy" id="2010972"/>
    <lineage>
        <taxon>Bacteria</taxon>
        <taxon>Pseudomonadati</taxon>
        <taxon>Pseudomonadota</taxon>
        <taxon>Alphaproteobacteria</taxon>
        <taxon>Caulobacterales</taxon>
        <taxon>Caulobacteraceae</taxon>
        <taxon>Caulobacter</taxon>
    </lineage>
</organism>
<dbReference type="InterPro" id="IPR041371">
    <property type="entry name" value="GH92_N"/>
</dbReference>
<dbReference type="Gene3D" id="1.20.1610.10">
    <property type="entry name" value="alpha-1,2-mannosidases domains"/>
    <property type="match status" value="1"/>
</dbReference>
<dbReference type="InterPro" id="IPR005887">
    <property type="entry name" value="GH92_a_mannosidase_put"/>
</dbReference>
<evidence type="ECO:0000313" key="3">
    <source>
        <dbReference type="EMBL" id="MDR6532816.1"/>
    </source>
</evidence>
<dbReference type="InterPro" id="IPR006311">
    <property type="entry name" value="TAT_signal"/>
</dbReference>
<dbReference type="Gene3D" id="1.20.1050.60">
    <property type="entry name" value="alpha-1,2-mannosidase"/>
    <property type="match status" value="1"/>
</dbReference>
<sequence length="775" mass="85062">MTQVPTLDRRALMAGAGLAGLAAAAPARSAPRKSLCDFVDPFIGTGGHGHTYPGAALPFGMVQLSPDTSNNGWDSCSGYHQQDGSIMGFSHTHLSGTGCADLLDVLVVPATGPVLLTPGEPGKPDDGYRSRYDRASEHASPGYYKVRLTDTRIDAELTVTERVGLHRYTFPKDEPGHLLIDLQHGQKDWWEKSPETRIKNASLRLVGDDTLVGTRQVFQWAPGRWIYFALKLSRPFKDAQFYAADQPLAADAREAKGENLKCVLRYPDAGRTPLLVKVGLSGVDIEGALANLQAEVPGWDFDGVRRSARATWEKALSSIRIDDAPETDAKIFYTGLYHSLLAPTLFSDVDGRYRGMDQKDHKVPAGRRNYSTYSLWDTYRTLHPLLTLAQPDRAADVVAGLVPMAEESPKGPSVWPLQGIETGTMNGWHAAVVLAEAQGKGLGGLDAARTWKAFRKRAFDDDVLGLDWYKRLGFIPVDEVMEGASRTLEYAYDDWAMAHLAAAAGAHNDAKALLERSRNYRNQFDASTQFMRPRNADGSWVTPFEPRAIGHMEKWRDFTEANAWQATFLTQHDLYAYMELFGGEKGLEAKLDALFTASSEMPPGSPPDIAGLVGQYAHGNEPCHHVAYLYAYCGAHHKTQAQVRMLLKSQYQAKPDGLSGNEDCGQMSAWYVMSALGLYPVDPVMGAYVFGSPLFPRAEIAVGQGRKLVIEAKGVAPDRFYIQSVTWNGAAHDRCWIGHDELAKGGRLVFQMGERPNPAFGAARSSRPPSTPKFA</sequence>
<dbReference type="RefSeq" id="WP_310033457.1">
    <property type="nucleotide sequence ID" value="NZ_JAVDRL010000010.1"/>
</dbReference>
<dbReference type="InterPro" id="IPR014718">
    <property type="entry name" value="GH-type_carb-bd"/>
</dbReference>
<dbReference type="InterPro" id="IPR012939">
    <property type="entry name" value="Glyco_hydro_92"/>
</dbReference>
<dbReference type="Gene3D" id="3.30.2080.10">
    <property type="entry name" value="GH92 mannosidase domain"/>
    <property type="match status" value="1"/>
</dbReference>
<name>A0ABU1N4E1_9CAUL</name>
<protein>
    <submittedName>
        <fullName evidence="3">Alpha-1,2-mannosidase</fullName>
    </submittedName>
</protein>
<dbReference type="InterPro" id="IPR008928">
    <property type="entry name" value="6-hairpin_glycosidase_sf"/>
</dbReference>
<proteinExistence type="predicted"/>
<dbReference type="EMBL" id="JAVDRL010000010">
    <property type="protein sequence ID" value="MDR6532816.1"/>
    <property type="molecule type" value="Genomic_DNA"/>
</dbReference>
<dbReference type="Proteomes" id="UP001262754">
    <property type="component" value="Unassembled WGS sequence"/>
</dbReference>
<dbReference type="NCBIfam" id="TIGR01180">
    <property type="entry name" value="aman2_put"/>
    <property type="match status" value="1"/>
</dbReference>
<keyword evidence="4" id="KW-1185">Reference proteome</keyword>
<accession>A0ABU1N4E1</accession>
<dbReference type="SUPFAM" id="SSF48208">
    <property type="entry name" value="Six-hairpin glycosidases"/>
    <property type="match status" value="1"/>
</dbReference>
<evidence type="ECO:0000259" key="2">
    <source>
        <dbReference type="Pfam" id="PF17678"/>
    </source>
</evidence>
<evidence type="ECO:0000313" key="4">
    <source>
        <dbReference type="Proteomes" id="UP001262754"/>
    </source>
</evidence>
<dbReference type="PROSITE" id="PS51318">
    <property type="entry name" value="TAT"/>
    <property type="match status" value="1"/>
</dbReference>
<dbReference type="Gene3D" id="2.70.98.10">
    <property type="match status" value="1"/>
</dbReference>
<dbReference type="Pfam" id="PF07971">
    <property type="entry name" value="Glyco_hydro_92"/>
    <property type="match status" value="1"/>
</dbReference>